<dbReference type="PANTHER" id="PTHR14647:SF87">
    <property type="entry name" value="PUTATIVE-RELATED"/>
    <property type="match status" value="1"/>
</dbReference>
<keyword evidence="5" id="KW-0735">Signal-anchor</keyword>
<name>A0A8K0A5X8_BRALA</name>
<sequence>MYLSLLYTCISVYTFSCRDEKQFRMSTRQEEVTISSFCAPQKKFVFIKTHKTGTCTVINIFQRYALYNKLKVLMPVSQGLLSWPFPPEEADYIHMPDEKYDALMHHFVYNKTWLLTKFPSEIPYITILREPFRHLKSQMNYYHLPMLLGIEDSKDAVKNFLEDPWKYRNKSEVFFNHVNVTWDGTRNPLTFDLGWPAEKADNQEEASAYITQLDKEFTLVMILRYLDESIVLLRRLMCWEVKDVVYYSRIENRRHYPYKRYEATLEELDNHRRWSAVDYMLYDTFNKSLWRKIATQVMVLLFMLSFFSSFADTAKFLHLQ</sequence>
<comment type="similarity">
    <text evidence="2">Belongs to the galactose-3-O-sulfotransferase family.</text>
</comment>
<protein>
    <submittedName>
        <fullName evidence="10">GAL3ST1 protein</fullName>
    </submittedName>
</protein>
<evidence type="ECO:0000256" key="6">
    <source>
        <dbReference type="ARBA" id="ARBA00022989"/>
    </source>
</evidence>
<dbReference type="SUPFAM" id="SSF52540">
    <property type="entry name" value="P-loop containing nucleoside triphosphate hydrolases"/>
    <property type="match status" value="1"/>
</dbReference>
<dbReference type="GO" id="GO:0001733">
    <property type="term" value="F:galactosylceramide sulfotransferase activity"/>
    <property type="evidence" value="ECO:0007669"/>
    <property type="project" value="InterPro"/>
</dbReference>
<evidence type="ECO:0000256" key="9">
    <source>
        <dbReference type="ARBA" id="ARBA00023180"/>
    </source>
</evidence>
<organism evidence="10 11">
    <name type="scientific">Branchiostoma lanceolatum</name>
    <name type="common">Common lancelet</name>
    <name type="synonym">Amphioxus lanceolatum</name>
    <dbReference type="NCBI Taxonomy" id="7740"/>
    <lineage>
        <taxon>Eukaryota</taxon>
        <taxon>Metazoa</taxon>
        <taxon>Chordata</taxon>
        <taxon>Cephalochordata</taxon>
        <taxon>Leptocardii</taxon>
        <taxon>Amphioxiformes</taxon>
        <taxon>Branchiostomatidae</taxon>
        <taxon>Branchiostoma</taxon>
    </lineage>
</organism>
<keyword evidence="3" id="KW-0808">Transferase</keyword>
<dbReference type="Pfam" id="PF06990">
    <property type="entry name" value="Gal-3-0_sulfotr"/>
    <property type="match status" value="1"/>
</dbReference>
<evidence type="ECO:0000256" key="7">
    <source>
        <dbReference type="ARBA" id="ARBA00023034"/>
    </source>
</evidence>
<keyword evidence="4" id="KW-0812">Transmembrane</keyword>
<evidence type="ECO:0000256" key="1">
    <source>
        <dbReference type="ARBA" id="ARBA00004323"/>
    </source>
</evidence>
<dbReference type="InterPro" id="IPR009729">
    <property type="entry name" value="Gal-3-0_sulfotransfrase"/>
</dbReference>
<keyword evidence="7" id="KW-0333">Golgi apparatus</keyword>
<evidence type="ECO:0000313" key="11">
    <source>
        <dbReference type="Proteomes" id="UP000838412"/>
    </source>
</evidence>
<evidence type="ECO:0000256" key="3">
    <source>
        <dbReference type="ARBA" id="ARBA00022679"/>
    </source>
</evidence>
<evidence type="ECO:0000256" key="8">
    <source>
        <dbReference type="ARBA" id="ARBA00023136"/>
    </source>
</evidence>
<evidence type="ECO:0000256" key="5">
    <source>
        <dbReference type="ARBA" id="ARBA00022968"/>
    </source>
</evidence>
<keyword evidence="11" id="KW-1185">Reference proteome</keyword>
<evidence type="ECO:0000313" key="10">
    <source>
        <dbReference type="EMBL" id="CAH1269892.1"/>
    </source>
</evidence>
<dbReference type="Gene3D" id="3.40.50.300">
    <property type="entry name" value="P-loop containing nucleotide triphosphate hydrolases"/>
    <property type="match status" value="1"/>
</dbReference>
<dbReference type="PANTHER" id="PTHR14647">
    <property type="entry name" value="GALACTOSE-3-O-SULFOTRANSFERASE"/>
    <property type="match status" value="1"/>
</dbReference>
<dbReference type="Proteomes" id="UP000838412">
    <property type="component" value="Chromosome 7"/>
</dbReference>
<dbReference type="InterPro" id="IPR027417">
    <property type="entry name" value="P-loop_NTPase"/>
</dbReference>
<dbReference type="AlphaFoldDB" id="A0A8K0A5X8"/>
<keyword evidence="9" id="KW-0325">Glycoprotein</keyword>
<evidence type="ECO:0000256" key="4">
    <source>
        <dbReference type="ARBA" id="ARBA00022692"/>
    </source>
</evidence>
<proteinExistence type="inferred from homology"/>
<dbReference type="GO" id="GO:0000139">
    <property type="term" value="C:Golgi membrane"/>
    <property type="evidence" value="ECO:0007669"/>
    <property type="project" value="UniProtKB-SubCell"/>
</dbReference>
<dbReference type="GO" id="GO:0009247">
    <property type="term" value="P:glycolipid biosynthetic process"/>
    <property type="evidence" value="ECO:0007669"/>
    <property type="project" value="InterPro"/>
</dbReference>
<keyword evidence="8" id="KW-0472">Membrane</keyword>
<dbReference type="OrthoDB" id="514299at2759"/>
<keyword evidence="6" id="KW-1133">Transmembrane helix</keyword>
<reference evidence="10" key="1">
    <citation type="submission" date="2022-01" db="EMBL/GenBank/DDBJ databases">
        <authorList>
            <person name="Braso-Vives M."/>
        </authorList>
    </citation>
    <scope>NUCLEOTIDE SEQUENCE</scope>
</reference>
<comment type="subcellular location">
    <subcellularLocation>
        <location evidence="1">Golgi apparatus membrane</location>
        <topology evidence="1">Single-pass type II membrane protein</topology>
    </subcellularLocation>
</comment>
<accession>A0A8K0A5X8</accession>
<dbReference type="EMBL" id="OV696692">
    <property type="protein sequence ID" value="CAH1269892.1"/>
    <property type="molecule type" value="Genomic_DNA"/>
</dbReference>
<gene>
    <name evidence="10" type="primary">GAL3ST1</name>
    <name evidence="10" type="ORF">BLAG_LOCUS22388</name>
</gene>
<evidence type="ECO:0000256" key="2">
    <source>
        <dbReference type="ARBA" id="ARBA00008124"/>
    </source>
</evidence>